<gene>
    <name evidence="1" type="ORF">Amon02_001211700</name>
</gene>
<comment type="caution">
    <text evidence="1">The sequence shown here is derived from an EMBL/GenBank/DDBJ whole genome shotgun (WGS) entry which is preliminary data.</text>
</comment>
<accession>A0ACB5U9K1</accession>
<protein>
    <submittedName>
        <fullName evidence="1">Unnamed protein product</fullName>
    </submittedName>
</protein>
<sequence>MTETELHFPEGFTDKWLKLQLDRTDTNGFHIDGLLNADVIDKEPQNLATTFQEFIEAKLGDMSLLKYYKSDFGIDLYLKLKKKFGNVDNYYRVLALQDFVKGGCCCW</sequence>
<dbReference type="Proteomes" id="UP001165064">
    <property type="component" value="Unassembled WGS sequence"/>
</dbReference>
<reference evidence="1" key="1">
    <citation type="submission" date="2023-04" db="EMBL/GenBank/DDBJ databases">
        <title>Ambrosiozyma monospora NBRC 10751.</title>
        <authorList>
            <person name="Ichikawa N."/>
            <person name="Sato H."/>
            <person name="Tonouchi N."/>
        </authorList>
    </citation>
    <scope>NUCLEOTIDE SEQUENCE</scope>
    <source>
        <strain evidence="1">NBRC 10751</strain>
    </source>
</reference>
<proteinExistence type="predicted"/>
<organism evidence="1 2">
    <name type="scientific">Ambrosiozyma monospora</name>
    <name type="common">Yeast</name>
    <name type="synonym">Endomycopsis monosporus</name>
    <dbReference type="NCBI Taxonomy" id="43982"/>
    <lineage>
        <taxon>Eukaryota</taxon>
        <taxon>Fungi</taxon>
        <taxon>Dikarya</taxon>
        <taxon>Ascomycota</taxon>
        <taxon>Saccharomycotina</taxon>
        <taxon>Pichiomycetes</taxon>
        <taxon>Pichiales</taxon>
        <taxon>Pichiaceae</taxon>
        <taxon>Ambrosiozyma</taxon>
    </lineage>
</organism>
<name>A0ACB5U9K1_AMBMO</name>
<evidence type="ECO:0000313" key="1">
    <source>
        <dbReference type="EMBL" id="GMF04849.1"/>
    </source>
</evidence>
<dbReference type="EMBL" id="BSXS01014055">
    <property type="protein sequence ID" value="GMF04849.1"/>
    <property type="molecule type" value="Genomic_DNA"/>
</dbReference>
<keyword evidence="2" id="KW-1185">Reference proteome</keyword>
<evidence type="ECO:0000313" key="2">
    <source>
        <dbReference type="Proteomes" id="UP001165064"/>
    </source>
</evidence>